<evidence type="ECO:0000313" key="4">
    <source>
        <dbReference type="Proteomes" id="UP000005444"/>
    </source>
</evidence>
<dbReference type="HOGENOM" id="CLU_036584_1_1_9"/>
<feature type="binding site" evidence="2">
    <location>
        <position position="145"/>
    </location>
    <ligand>
        <name>Co(2+)</name>
        <dbReference type="ChEBI" id="CHEBI:48828"/>
    </ligand>
</feature>
<dbReference type="PANTHER" id="PTHR33542:SF3">
    <property type="entry name" value="SIROHYDROCHLORIN FERROCHELATASE, CHLOROPLASTIC"/>
    <property type="match status" value="1"/>
</dbReference>
<dbReference type="STRING" id="701521.PECL_1391"/>
<evidence type="ECO:0000256" key="2">
    <source>
        <dbReference type="PIRSR" id="PIRSR033579-3"/>
    </source>
</evidence>
<evidence type="ECO:0000313" key="3">
    <source>
        <dbReference type="EMBL" id="AEV95616.1"/>
    </source>
</evidence>
<dbReference type="GO" id="GO:0046872">
    <property type="term" value="F:metal ion binding"/>
    <property type="evidence" value="ECO:0007669"/>
    <property type="project" value="UniProtKB-KW"/>
</dbReference>
<dbReference type="InterPro" id="IPR050963">
    <property type="entry name" value="Sirohydro_Cobaltochel/CbiX"/>
</dbReference>
<keyword evidence="4" id="KW-1185">Reference proteome</keyword>
<dbReference type="PATRIC" id="fig|701521.8.peg.1296"/>
<organism evidence="3 4">
    <name type="scientific">Pediococcus claussenii (strain ATCC BAA-344 / DSM 14800 / JCM 18046 / KCTC 3811 / LMG 21948 / P06)</name>
    <dbReference type="NCBI Taxonomy" id="701521"/>
    <lineage>
        <taxon>Bacteria</taxon>
        <taxon>Bacillati</taxon>
        <taxon>Bacillota</taxon>
        <taxon>Bacilli</taxon>
        <taxon>Lactobacillales</taxon>
        <taxon>Lactobacillaceae</taxon>
        <taxon>Pediococcus</taxon>
    </lineage>
</organism>
<dbReference type="KEGG" id="pce:PECL_1391"/>
<feature type="active site" description="Proton acceptor" evidence="1">
    <location>
        <position position="145"/>
    </location>
</feature>
<dbReference type="PIRSF" id="PIRSF033579">
    <property type="entry name" value="Anaer_Co_chel"/>
    <property type="match status" value="1"/>
</dbReference>
<name>G8PEK7_PEDCP</name>
<proteinExistence type="predicted"/>
<gene>
    <name evidence="3" type="primary">cbiK</name>
    <name evidence="3" type="ordered locus">PECL_1391</name>
</gene>
<dbReference type="GO" id="GO:0019251">
    <property type="term" value="P:anaerobic cobalamin biosynthetic process"/>
    <property type="evidence" value="ECO:0007669"/>
    <property type="project" value="InterPro"/>
</dbReference>
<dbReference type="Proteomes" id="UP000005444">
    <property type="component" value="Chromosome"/>
</dbReference>
<keyword evidence="2" id="KW-0170">Cobalt</keyword>
<dbReference type="PANTHER" id="PTHR33542">
    <property type="entry name" value="SIROHYDROCHLORIN FERROCHELATASE, CHLOROPLASTIC"/>
    <property type="match status" value="1"/>
</dbReference>
<dbReference type="CDD" id="cd03413">
    <property type="entry name" value="CbiK_C"/>
    <property type="match status" value="1"/>
</dbReference>
<feature type="binding site" evidence="2">
    <location>
        <position position="206"/>
    </location>
    <ligand>
        <name>Co(2+)</name>
        <dbReference type="ChEBI" id="CHEBI:48828"/>
    </ligand>
</feature>
<protein>
    <submittedName>
        <fullName evidence="3">Sirohydrochlorin cobaltochelatase</fullName>
    </submittedName>
</protein>
<dbReference type="SUPFAM" id="SSF53800">
    <property type="entry name" value="Chelatase"/>
    <property type="match status" value="1"/>
</dbReference>
<dbReference type="Pfam" id="PF06180">
    <property type="entry name" value="CbiK"/>
    <property type="match status" value="1"/>
</dbReference>
<dbReference type="Gene3D" id="3.40.50.1400">
    <property type="match status" value="2"/>
</dbReference>
<feature type="binding site" evidence="2">
    <location>
        <position position="174"/>
    </location>
    <ligand>
        <name>Co(2+)</name>
        <dbReference type="ChEBI" id="CHEBI:48828"/>
    </ligand>
</feature>
<accession>G8PEK7</accession>
<dbReference type="EMBL" id="CP003137">
    <property type="protein sequence ID" value="AEV95616.1"/>
    <property type="molecule type" value="Genomic_DNA"/>
</dbReference>
<dbReference type="GO" id="GO:0016852">
    <property type="term" value="F:sirohydrochlorin cobaltochelatase activity"/>
    <property type="evidence" value="ECO:0007669"/>
    <property type="project" value="InterPro"/>
</dbReference>
<evidence type="ECO:0000256" key="1">
    <source>
        <dbReference type="PIRSR" id="PIRSR033579-1"/>
    </source>
</evidence>
<dbReference type="RefSeq" id="WP_014215810.1">
    <property type="nucleotide sequence ID" value="NC_016605.1"/>
</dbReference>
<dbReference type="AlphaFoldDB" id="G8PEK7"/>
<sequence>MSKNAIVVVSFGTTFKEAREKDILATEQAIQNYFSEYDIFRAFTSNIVIKRIKANEGITVPTLHEVLKELTQQLYQKVIIQPLHIIPGHEFQLVLEQADIFANQFSQISVGRPLLDNFTDYRTVSNYLAQQKSLALDEAVLFMGHGTDSKEAFAAYACLDHMLLETQHYVGTVEGYPTIEDEIERLKRDHMEKVTMIPFMLVAGDHANNDMASSNENSWASKLKKEGFTVESELKGLGESETIQKLFVKHVRQAIREVENE</sequence>
<reference evidence="3 4" key="1">
    <citation type="journal article" date="2012" name="J. Bacteriol.">
        <title>Complete Genome Sequence of the Beer Spoilage Organism Pediococcus claussenii ATCC BAA-344T.</title>
        <authorList>
            <person name="Pittet V."/>
            <person name="Abegunde T."/>
            <person name="Marfleet T."/>
            <person name="Haakensen M."/>
            <person name="Morrow K."/>
            <person name="Jayaprakash T."/>
            <person name="Schroeder K."/>
            <person name="Trost B."/>
            <person name="Byrns S."/>
            <person name="Bergsveinson J."/>
            <person name="Kusalik A."/>
            <person name="Ziola B."/>
        </authorList>
    </citation>
    <scope>NUCLEOTIDE SEQUENCE [LARGE SCALE GENOMIC DNA]</scope>
    <source>
        <strain evidence="3 4">ATCC BAA-344</strain>
    </source>
</reference>
<dbReference type="InterPro" id="IPR010388">
    <property type="entry name" value="Anaerobic_Co-chelatase"/>
</dbReference>
<keyword evidence="2" id="KW-0479">Metal-binding</keyword>
<dbReference type="eggNOG" id="COG4822">
    <property type="taxonomic scope" value="Bacteria"/>
</dbReference>